<dbReference type="PANTHER" id="PTHR16189:SF3">
    <property type="entry name" value="AMINO ACID TRANSPORTER TRANSMEMBRANE DOMAIN-CONTAINING PROTEIN"/>
    <property type="match status" value="1"/>
</dbReference>
<feature type="transmembrane region" description="Helical" evidence="2">
    <location>
        <begin position="321"/>
        <end position="344"/>
    </location>
</feature>
<feature type="transmembrane region" description="Helical" evidence="2">
    <location>
        <begin position="62"/>
        <end position="79"/>
    </location>
</feature>
<feature type="region of interest" description="Disordered" evidence="1">
    <location>
        <begin position="709"/>
        <end position="731"/>
    </location>
</feature>
<feature type="transmembrane region" description="Helical" evidence="2">
    <location>
        <begin position="85"/>
        <end position="108"/>
    </location>
</feature>
<protein>
    <submittedName>
        <fullName evidence="3">Amino acid transporter, putative</fullName>
    </submittedName>
</protein>
<accession>A0A1D3TM24</accession>
<feature type="transmembrane region" description="Helical" evidence="2">
    <location>
        <begin position="157"/>
        <end position="184"/>
    </location>
</feature>
<dbReference type="VEuPathDB" id="PlasmoDB:POWCR01_130014900"/>
<feature type="transmembrane region" description="Helical" evidence="2">
    <location>
        <begin position="129"/>
        <end position="151"/>
    </location>
</feature>
<organism evidence="3 4">
    <name type="scientific">Plasmodium ovale</name>
    <name type="common">malaria parasite P. ovale</name>
    <dbReference type="NCBI Taxonomy" id="36330"/>
    <lineage>
        <taxon>Eukaryota</taxon>
        <taxon>Sar</taxon>
        <taxon>Alveolata</taxon>
        <taxon>Apicomplexa</taxon>
        <taxon>Aconoidasida</taxon>
        <taxon>Haemosporida</taxon>
        <taxon>Plasmodiidae</taxon>
        <taxon>Plasmodium</taxon>
        <taxon>Plasmodium (Plasmodium)</taxon>
    </lineage>
</organism>
<dbReference type="PANTHER" id="PTHR16189">
    <property type="entry name" value="TRANSMEMBRANE PROTEIN 104-RELATED"/>
    <property type="match status" value="1"/>
</dbReference>
<evidence type="ECO:0000313" key="3">
    <source>
        <dbReference type="EMBL" id="SCP06011.1"/>
    </source>
</evidence>
<dbReference type="EMBL" id="LT594594">
    <property type="protein sequence ID" value="SCP06011.1"/>
    <property type="molecule type" value="Genomic_DNA"/>
</dbReference>
<evidence type="ECO:0000256" key="1">
    <source>
        <dbReference type="SAM" id="MobiDB-lite"/>
    </source>
</evidence>
<dbReference type="Proteomes" id="UP000242942">
    <property type="component" value="Chromosome 13"/>
</dbReference>
<feature type="transmembrane region" description="Helical" evidence="2">
    <location>
        <begin position="369"/>
        <end position="390"/>
    </location>
</feature>
<evidence type="ECO:0000313" key="4">
    <source>
        <dbReference type="Proteomes" id="UP000242942"/>
    </source>
</evidence>
<evidence type="ECO:0000256" key="2">
    <source>
        <dbReference type="SAM" id="Phobius"/>
    </source>
</evidence>
<feature type="transmembrane region" description="Helical" evidence="2">
    <location>
        <begin position="235"/>
        <end position="254"/>
    </location>
</feature>
<feature type="transmembrane region" description="Helical" evidence="2">
    <location>
        <begin position="402"/>
        <end position="424"/>
    </location>
</feature>
<sequence length="1578" mass="183126">MGSAECIEYRSLEDREDSVAAKGDRFKERNMLSHKREYFEKVKRLKEKKYFGNKTIGHKSSYIYLINQIFGSGIVSIPYVFKRSGWFPCLVTNICICILTIFNTLLFLRSMTMIPNNIHFNKRYEYISTVCYFLGKNNIFFWFMQICYYVSILASNIISIVIVSHALDHILINLFGYTVGFIFYPKLKLYFFNNINELYYSENYIVCVTVGYVINAIVSIYFSQTNLEDNMKIQLLSFLFLMSTVFQMIFLSSLKIYRKNANEIISNKGIKKYTDIEYPTAFGDFNFKQLLSSYISSYSAVTVIPCWANEMKADVKIVKTVWISNFFCCFVYYIFGYILCTAYPNISNDNILYDILQNPSISNYMKMSIYLFDLLTIAPGIYVYCIATRYNLINSNLCSEKVASLFGTFFPFFISWFFTSRAIFENIFTWSSLVFSYACNFITPSVIYLIACKNIPYSDKNPLHYIHVLYDPKEYKKKKPLYTIFYPNVINKEEDNLLCNTFSVKEEKLDGEKKGVEKKTYKEILPLSKEHKEGKLPLLSEKSRNKMYLPPFDQNNACALEWGEIAQTTENKIPNGGNSERGICYKGEKDKNEEKHHDWSIGDEEKRINTMCKSVQAEIENKGNKTPHHANCSNQLLNKTKVKTNLENTYHEHCIVPIKTEVVKSLCANGDHINANKTKKENNFVSLNMENGIVETNTGFTETEVIHKKRDTGRESERENTNANANTNEENVVSKVVESERGQNSCAYIHDSFEDKYGHCRKSDTEKNIRRSGDNHHRKNKADAFEFRKYNSLFNMKGNNINKNNSNVKSKLPSNIRKSIKHKTVMGFEEKNKKRSKKVSIQKEREFSPCSDISDSNILNYEIIADLSKDIYNDINIIKKNYERDEYLIKYADIFDSFLNLKLILESNSNECNDLYKFNHLDNVNHVTNLNKEKRNDLVYNDFHFSKISNRNTVNGTITEMSNTLGGNTDEGYAPSQEKGDQYCLNIYDKGVDEHEEGIFLQKGMKKKEDCNLLKREHHIEMENAQAEIVHCGITQSEEKKVPFVNTQITNMICSSDIPSGREKTENKLVGTIFSPPDNSYKKKIENIKKEFHLFINGINNKKNFTWAFDGNKNRDISSVVVNKQNINVSNVNSYFNTIDSIGSTFIKLEGENNFLHTTLNLNKGGQQSREQTDEWKKILPLNKANSYSTSPSITNYRMEDDTFYRFMKVRTTHCSENSRSLSLEIPNELSERFHADGVSTKKNEIENASAHSQKLIKYGTVEMSTDIDKKCVNVTGVGFPERGKKNSLNEVILERGDDNGDDGIRDETHSFNCQKEPGKFKGEHTSGIDKGDFHSRDKIMHFLNSYSRKSKIYKDVNTLTVPDNVYNVIPKINKVNEKNSFDDTINNIFNYYKYNFLLSFSEQNREKRNLKKKKKKTNIYFLENYINRKGSKIRGLSGTNNDKEDITNGVYAHINYSRENITDGNITKKEFFHMDRRYHYLSEFSNDEKKEPLLKSNKRKKQNVELPQINLICPEKPLHGYEDAYQIDDYVNGNINENIIHVYPSRYLRIKHVKTTELLLCMAVLLLLLSVLYDSIY</sequence>
<dbReference type="OrthoDB" id="294541at2759"/>
<dbReference type="VEuPathDB" id="PlasmoDB:PocGH01_13018300"/>
<proteinExistence type="predicted"/>
<feature type="compositionally biased region" description="Low complexity" evidence="1">
    <location>
        <begin position="721"/>
        <end position="731"/>
    </location>
</feature>
<keyword evidence="2" id="KW-0812">Transmembrane</keyword>
<keyword evidence="2" id="KW-0472">Membrane</keyword>
<name>A0A1D3TM24_PLAOA</name>
<reference evidence="3 4" key="1">
    <citation type="submission" date="2016-06" db="EMBL/GenBank/DDBJ databases">
        <authorList>
            <consortium name="Pathogen Informatics"/>
        </authorList>
    </citation>
    <scope>NUCLEOTIDE SEQUENCE [LARGE SCALE GENOMIC DNA]</scope>
    <source>
        <strain evidence="3">PocGH01</strain>
    </source>
</reference>
<gene>
    <name evidence="3" type="primary">PocGH01_13018300</name>
    <name evidence="3" type="ORF">POCGH01_13018300</name>
</gene>
<feature type="transmembrane region" description="Helical" evidence="2">
    <location>
        <begin position="204"/>
        <end position="223"/>
    </location>
</feature>
<keyword evidence="2" id="KW-1133">Transmembrane helix</keyword>
<keyword evidence="4" id="KW-1185">Reference proteome</keyword>